<dbReference type="InterPro" id="IPR049704">
    <property type="entry name" value="Aminotrans_3_PPA_site"/>
</dbReference>
<dbReference type="CDD" id="cd00610">
    <property type="entry name" value="OAT_like"/>
    <property type="match status" value="1"/>
</dbReference>
<dbReference type="GO" id="GO:0004015">
    <property type="term" value="F:adenosylmethionine-8-amino-7-oxononanoate transaminase activity"/>
    <property type="evidence" value="ECO:0007669"/>
    <property type="project" value="UniProtKB-UniRule"/>
</dbReference>
<dbReference type="AlphaFoldDB" id="U5E9R7"/>
<feature type="binding site" evidence="10">
    <location>
        <begin position="307"/>
        <end position="308"/>
    </location>
    <ligand>
        <name>pyridoxal 5'-phosphate</name>
        <dbReference type="ChEBI" id="CHEBI:597326"/>
    </ligand>
</feature>
<evidence type="ECO:0000256" key="5">
    <source>
        <dbReference type="ARBA" id="ARBA00022691"/>
    </source>
</evidence>
<evidence type="ECO:0000256" key="1">
    <source>
        <dbReference type="ARBA" id="ARBA00001933"/>
    </source>
</evidence>
<dbReference type="InterPro" id="IPR015422">
    <property type="entry name" value="PyrdxlP-dep_Trfase_small"/>
</dbReference>
<keyword evidence="5 10" id="KW-0949">S-adenosyl-L-methionine</keyword>
<dbReference type="FunFam" id="3.40.640.10:FF:000041">
    <property type="entry name" value="Adenosylmethionine-8-amino-7-oxononanoate aminotransferase"/>
    <property type="match status" value="1"/>
</dbReference>
<comment type="subcellular location">
    <subcellularLocation>
        <location evidence="10">Cytoplasm</location>
    </subcellularLocation>
</comment>
<name>U5E9R7_NOCAS</name>
<dbReference type="GeneID" id="91516398"/>
<evidence type="ECO:0000256" key="8">
    <source>
        <dbReference type="ARBA" id="ARBA00048449"/>
    </source>
</evidence>
<organism evidence="11 12">
    <name type="scientific">Nocardia asteroides NBRC 15531</name>
    <dbReference type="NCBI Taxonomy" id="1110697"/>
    <lineage>
        <taxon>Bacteria</taxon>
        <taxon>Bacillati</taxon>
        <taxon>Actinomycetota</taxon>
        <taxon>Actinomycetes</taxon>
        <taxon>Mycobacteriales</taxon>
        <taxon>Nocardiaceae</taxon>
        <taxon>Nocardia</taxon>
    </lineage>
</organism>
<dbReference type="PANTHER" id="PTHR42684:SF17">
    <property type="entry name" value="ADENOSYLMETHIONINE-8-AMINO-7-OXONONANOATE AMINOTRANSFERASE"/>
    <property type="match status" value="1"/>
</dbReference>
<keyword evidence="12" id="KW-1185">Reference proteome</keyword>
<dbReference type="GO" id="GO:0009102">
    <property type="term" value="P:biotin biosynthetic process"/>
    <property type="evidence" value="ECO:0007669"/>
    <property type="project" value="UniProtKB-UniRule"/>
</dbReference>
<feature type="binding site" evidence="10">
    <location>
        <position position="306"/>
    </location>
    <ligand>
        <name>substrate</name>
    </ligand>
</feature>
<dbReference type="STRING" id="1824.SAMN05444423_1173"/>
<comment type="function">
    <text evidence="10">Catalyzes the transfer of the alpha-amino group from S-adenosyl-L-methionine (SAM) to 7-keto-8-aminopelargonic acid (KAPA) to form 7,8-diaminopelargonic acid (DAPA). It is the only aminotransferase known to utilize SAM as an amino donor.</text>
</comment>
<dbReference type="InterPro" id="IPR015421">
    <property type="entry name" value="PyrdxlP-dep_Trfase_major"/>
</dbReference>
<evidence type="ECO:0000256" key="2">
    <source>
        <dbReference type="ARBA" id="ARBA00005063"/>
    </source>
</evidence>
<dbReference type="RefSeq" id="WP_019046286.1">
    <property type="nucleotide sequence ID" value="NZ_BAFO02000018.1"/>
</dbReference>
<feature type="binding site" evidence="10">
    <location>
        <position position="148"/>
    </location>
    <ligand>
        <name>substrate</name>
    </ligand>
</feature>
<keyword evidence="4 10" id="KW-0808">Transferase</keyword>
<feature type="binding site" evidence="10">
    <location>
        <begin position="115"/>
        <end position="116"/>
    </location>
    <ligand>
        <name>pyridoxal 5'-phosphate</name>
        <dbReference type="ChEBI" id="CHEBI:597326"/>
    </ligand>
</feature>
<feature type="binding site" evidence="10">
    <location>
        <position position="390"/>
    </location>
    <ligand>
        <name>substrate</name>
    </ligand>
</feature>
<feature type="binding site" evidence="10">
    <location>
        <position position="55"/>
    </location>
    <ligand>
        <name>substrate</name>
    </ligand>
</feature>
<comment type="subunit">
    <text evidence="10">Homodimer.</text>
</comment>
<keyword evidence="10" id="KW-0963">Cytoplasm</keyword>
<feature type="modified residue" description="N6-(pyridoxal phosphate)lysine" evidence="10">
    <location>
        <position position="274"/>
    </location>
</feature>
<dbReference type="EC" id="2.6.1.62" evidence="10"/>
<reference evidence="11 12" key="1">
    <citation type="journal article" date="2014" name="BMC Genomics">
        <title>Genome based analysis of type-I polyketide synthase and nonribosomal peptide synthetase gene clusters in seven strains of five representative Nocardia species.</title>
        <authorList>
            <person name="Komaki H."/>
            <person name="Ichikawa N."/>
            <person name="Hosoyama A."/>
            <person name="Takahashi-Nakaguchi A."/>
            <person name="Matsuzawa T."/>
            <person name="Suzuki K."/>
            <person name="Fujita N."/>
            <person name="Gonoi T."/>
        </authorList>
    </citation>
    <scope>NUCLEOTIDE SEQUENCE [LARGE SCALE GENOMIC DNA]</scope>
    <source>
        <strain evidence="11 12">NBRC 15531</strain>
    </source>
</reference>
<dbReference type="Pfam" id="PF00202">
    <property type="entry name" value="Aminotran_3"/>
    <property type="match status" value="1"/>
</dbReference>
<comment type="caution">
    <text evidence="11">The sequence shown here is derived from an EMBL/GenBank/DDBJ whole genome shotgun (WGS) entry which is preliminary data.</text>
</comment>
<dbReference type="OrthoDB" id="9801052at2"/>
<dbReference type="NCBIfam" id="NF004624">
    <property type="entry name" value="PRK05964.1"/>
    <property type="match status" value="1"/>
</dbReference>
<feature type="site" description="Participates in the substrate recognition with KAPA and in a stacking interaction with the adenine ring of SAM" evidence="10">
    <location>
        <position position="20"/>
    </location>
</feature>
<dbReference type="SUPFAM" id="SSF53383">
    <property type="entry name" value="PLP-dependent transferases"/>
    <property type="match status" value="1"/>
</dbReference>
<dbReference type="PROSITE" id="PS00600">
    <property type="entry name" value="AA_TRANSFER_CLASS_3"/>
    <property type="match status" value="1"/>
</dbReference>
<keyword evidence="6 10" id="KW-0093">Biotin biosynthesis</keyword>
<dbReference type="UniPathway" id="UPA00078">
    <property type="reaction ID" value="UER00160"/>
</dbReference>
<dbReference type="Gene3D" id="3.90.1150.10">
    <property type="entry name" value="Aspartate Aminotransferase, domain 1"/>
    <property type="match status" value="1"/>
</dbReference>
<dbReference type="Gene3D" id="3.40.640.10">
    <property type="entry name" value="Type I PLP-dependent aspartate aminotransferase-like (Major domain)"/>
    <property type="match status" value="1"/>
</dbReference>
<comment type="similarity">
    <text evidence="9 10">Belongs to the class-III pyridoxal-phosphate-dependent aminotransferase family. BioA subfamily.</text>
</comment>
<comment type="catalytic activity">
    <reaction evidence="8 10">
        <text>(8S)-8-amino-7-oxononanoate + S-adenosyl-L-methionine = S-adenosyl-4-methylsulfanyl-2-oxobutanoate + (7R,8S)-7,8-diammoniononanoate</text>
        <dbReference type="Rhea" id="RHEA:16861"/>
        <dbReference type="ChEBI" id="CHEBI:16490"/>
        <dbReference type="ChEBI" id="CHEBI:59789"/>
        <dbReference type="ChEBI" id="CHEBI:149468"/>
        <dbReference type="ChEBI" id="CHEBI:149469"/>
        <dbReference type="EC" id="2.6.1.62"/>
    </reaction>
</comment>
<dbReference type="PANTHER" id="PTHR42684">
    <property type="entry name" value="ADENOSYLMETHIONINE-8-AMINO-7-OXONONANOATE AMINOTRANSFERASE"/>
    <property type="match status" value="1"/>
</dbReference>
<gene>
    <name evidence="10 11" type="primary">bioA</name>
    <name evidence="11" type="ORF">NCAST_18_00030</name>
</gene>
<dbReference type="InterPro" id="IPR015424">
    <property type="entry name" value="PyrdxlP-dep_Trfase"/>
</dbReference>
<dbReference type="eggNOG" id="COG0161">
    <property type="taxonomic scope" value="Bacteria"/>
</dbReference>
<dbReference type="InterPro" id="IPR005814">
    <property type="entry name" value="Aminotrans_3"/>
</dbReference>
<dbReference type="Proteomes" id="UP000017048">
    <property type="component" value="Unassembled WGS sequence"/>
</dbReference>
<feature type="binding site" evidence="10">
    <location>
        <position position="245"/>
    </location>
    <ligand>
        <name>pyridoxal 5'-phosphate</name>
        <dbReference type="ChEBI" id="CHEBI:597326"/>
    </ligand>
</feature>
<comment type="cofactor">
    <cofactor evidence="1 10">
        <name>pyridoxal 5'-phosphate</name>
        <dbReference type="ChEBI" id="CHEBI:597326"/>
    </cofactor>
</comment>
<keyword evidence="7 10" id="KW-0663">Pyridoxal phosphate</keyword>
<protein>
    <recommendedName>
        <fullName evidence="10">Adenosylmethionine-8-amino-7-oxononanoate aminotransferase</fullName>
        <ecNumber evidence="10">2.6.1.62</ecNumber>
    </recommendedName>
    <alternativeName>
        <fullName evidence="10">7,8-diamino-pelargonic acid aminotransferase</fullName>
        <shortName evidence="10">DAPA AT</shortName>
        <shortName evidence="10">DAPA aminotransferase</shortName>
    </alternativeName>
    <alternativeName>
        <fullName evidence="10">7,8-diaminononanoate synthase</fullName>
        <shortName evidence="10">DANS</shortName>
    </alternativeName>
    <alternativeName>
        <fullName evidence="10">Diaminopelargonic acid synthase</fullName>
    </alternativeName>
</protein>
<evidence type="ECO:0000256" key="9">
    <source>
        <dbReference type="ARBA" id="ARBA00060970"/>
    </source>
</evidence>
<feature type="binding site" evidence="10">
    <location>
        <position position="274"/>
    </location>
    <ligand>
        <name>substrate</name>
    </ligand>
</feature>
<dbReference type="GO" id="GO:0030170">
    <property type="term" value="F:pyridoxal phosphate binding"/>
    <property type="evidence" value="ECO:0007669"/>
    <property type="project" value="UniProtKB-UniRule"/>
</dbReference>
<dbReference type="HAMAP" id="MF_00834">
    <property type="entry name" value="BioA"/>
    <property type="match status" value="1"/>
</dbReference>
<keyword evidence="3 10" id="KW-0032">Aminotransferase</keyword>
<dbReference type="GO" id="GO:0005737">
    <property type="term" value="C:cytoplasm"/>
    <property type="evidence" value="ECO:0007669"/>
    <property type="project" value="UniProtKB-SubCell"/>
</dbReference>
<evidence type="ECO:0000313" key="11">
    <source>
        <dbReference type="EMBL" id="GAD83151.1"/>
    </source>
</evidence>
<proteinExistence type="inferred from homology"/>
<evidence type="ECO:0000256" key="7">
    <source>
        <dbReference type="ARBA" id="ARBA00022898"/>
    </source>
</evidence>
<dbReference type="EMBL" id="BAFO02000018">
    <property type="protein sequence ID" value="GAD83151.1"/>
    <property type="molecule type" value="Genomic_DNA"/>
</dbReference>
<accession>U5E9R7</accession>
<evidence type="ECO:0000313" key="12">
    <source>
        <dbReference type="Proteomes" id="UP000017048"/>
    </source>
</evidence>
<comment type="pathway">
    <text evidence="2 10">Cofactor biosynthesis; biotin biosynthesis; 7,8-diaminononanoate from 8-amino-7-oxononanoate (SAM route): step 1/1.</text>
</comment>
<sequence>MDLTPEQISAIDAEHVWHPYGGFPATTEPLIVASAAGTRLTLADGRELVDGMSSWWAAVHGYRHPVLDAALLAQSQRMSHVMFGGLTHEPAARLAQLLVEITPAGLDKVFLCDSGSVSVEVAAKMCLQYWRGVGKPGKHRLLTWRGGYHGDTFTPMSVCDPDGGMHALWTDVLTPQVFVPAPPASFEPDYVAELERAVATHRDELAAVIVEPVVQGAGGMRWHDPRYLTALRRICDEHDVLLVFDEIATGFGRTGALFAADHAGVAPDVMCVGKALTGGYLTLAAALCTTAIAETLSAAHGGLMHGPTFMGNPLACAVAVASVELLLARDWRGEVTRIEAELRDGLAPLTDLPGVADVRVLGAIGVVELDRPVDMRAATDAAVDAGAWLRPFRDLVYTMPPFISTTADVATITGAVRAAVKASLG</sequence>
<evidence type="ECO:0000256" key="4">
    <source>
        <dbReference type="ARBA" id="ARBA00022679"/>
    </source>
</evidence>
<evidence type="ECO:0000256" key="3">
    <source>
        <dbReference type="ARBA" id="ARBA00022576"/>
    </source>
</evidence>
<dbReference type="InterPro" id="IPR005815">
    <property type="entry name" value="BioA"/>
</dbReference>
<evidence type="ECO:0000256" key="10">
    <source>
        <dbReference type="HAMAP-Rule" id="MF_00834"/>
    </source>
</evidence>
<dbReference type="NCBIfam" id="TIGR00508">
    <property type="entry name" value="bioA"/>
    <property type="match status" value="1"/>
</dbReference>
<evidence type="ECO:0000256" key="6">
    <source>
        <dbReference type="ARBA" id="ARBA00022756"/>
    </source>
</evidence>